<dbReference type="AlphaFoldDB" id="X1DUM6"/>
<organism evidence="2">
    <name type="scientific">marine sediment metagenome</name>
    <dbReference type="NCBI Taxonomy" id="412755"/>
    <lineage>
        <taxon>unclassified sequences</taxon>
        <taxon>metagenomes</taxon>
        <taxon>ecological metagenomes</taxon>
    </lineage>
</organism>
<proteinExistence type="predicted"/>
<name>X1DUM6_9ZZZZ</name>
<dbReference type="InterPro" id="IPR002654">
    <property type="entry name" value="Glyco_trans_25"/>
</dbReference>
<dbReference type="EMBL" id="BART01032223">
    <property type="protein sequence ID" value="GAH08659.1"/>
    <property type="molecule type" value="Genomic_DNA"/>
</dbReference>
<feature type="domain" description="Glycosyl transferase family 25" evidence="1">
    <location>
        <begin position="1"/>
        <end position="89"/>
    </location>
</feature>
<protein>
    <recommendedName>
        <fullName evidence="1">Glycosyl transferase family 25 domain-containing protein</fullName>
    </recommendedName>
</protein>
<accession>X1DUM6</accession>
<gene>
    <name evidence="2" type="ORF">S01H4_55760</name>
</gene>
<evidence type="ECO:0000259" key="1">
    <source>
        <dbReference type="Pfam" id="PF01755"/>
    </source>
</evidence>
<dbReference type="Pfam" id="PF01755">
    <property type="entry name" value="Glyco_transf_25"/>
    <property type="match status" value="1"/>
</dbReference>
<comment type="caution">
    <text evidence="2">The sequence shown here is derived from an EMBL/GenBank/DDBJ whole genome shotgun (WGS) entry which is preliminary data.</text>
</comment>
<sequence length="247" mass="28595">IILEDDALITEDFNDKFKVIYNELPTDYDLLYLFIHPDSSKNITNTEKYTYINENTSTYGTVGYLLTLKMAKEFIDFFKTNIFTTVDNSIMWYLKNKKCKYYGVKESIVSTGGSLYFHFVKDTDKLGSIISKTQLYKTSQAKPDFYIDAGNYWFYPCCDSEFNDIDYINDMSIDELKTNYLNDEEVIGFNSLGWIKNKIKSRDSWKVYKQGNFDGLYIKKSLDEYNVSTKAILLTGGCGYIGSHCAV</sequence>
<feature type="non-terminal residue" evidence="2">
    <location>
        <position position="247"/>
    </location>
</feature>
<evidence type="ECO:0000313" key="2">
    <source>
        <dbReference type="EMBL" id="GAH08659.1"/>
    </source>
</evidence>
<feature type="non-terminal residue" evidence="2">
    <location>
        <position position="1"/>
    </location>
</feature>
<reference evidence="2" key="1">
    <citation type="journal article" date="2014" name="Front. Microbiol.">
        <title>High frequency of phylogenetically diverse reductive dehalogenase-homologous genes in deep subseafloor sedimentary metagenomes.</title>
        <authorList>
            <person name="Kawai M."/>
            <person name="Futagami T."/>
            <person name="Toyoda A."/>
            <person name="Takaki Y."/>
            <person name="Nishi S."/>
            <person name="Hori S."/>
            <person name="Arai W."/>
            <person name="Tsubouchi T."/>
            <person name="Morono Y."/>
            <person name="Uchiyama I."/>
            <person name="Ito T."/>
            <person name="Fujiyama A."/>
            <person name="Inagaki F."/>
            <person name="Takami H."/>
        </authorList>
    </citation>
    <scope>NUCLEOTIDE SEQUENCE</scope>
    <source>
        <strain evidence="2">Expedition CK06-06</strain>
    </source>
</reference>